<evidence type="ECO:0000256" key="13">
    <source>
        <dbReference type="PIRSR" id="PIRSR618044-1"/>
    </source>
</evidence>
<dbReference type="InterPro" id="IPR012338">
    <property type="entry name" value="Beta-lactam/transpept-like"/>
</dbReference>
<dbReference type="InterPro" id="IPR015956">
    <property type="entry name" value="Peniciliin-bd_prot_C_sf"/>
</dbReference>
<keyword evidence="19" id="KW-1185">Reference proteome</keyword>
<dbReference type="GO" id="GO:0006508">
    <property type="term" value="P:proteolysis"/>
    <property type="evidence" value="ECO:0007669"/>
    <property type="project" value="UniProtKB-KW"/>
</dbReference>
<dbReference type="AlphaFoldDB" id="A0A7S9LTT4"/>
<keyword evidence="11" id="KW-0961">Cell wall biogenesis/degradation</keyword>
<dbReference type="PANTHER" id="PTHR21581:SF6">
    <property type="entry name" value="TRAFFICKING PROTEIN PARTICLE COMPLEX SUBUNIT 12"/>
    <property type="match status" value="1"/>
</dbReference>
<reference evidence="18 19" key="1">
    <citation type="submission" date="2020-11" db="EMBL/GenBank/DDBJ databases">
        <title>Description of Pontivivens ytuae sp. nov. isolated from deep sea sediment of Mariana Trench.</title>
        <authorList>
            <person name="Wang Z."/>
            <person name="Sun Q.-L."/>
            <person name="Xu X.-D."/>
            <person name="Tang Y.-Z."/>
            <person name="Zhang J."/>
        </authorList>
    </citation>
    <scope>NUCLEOTIDE SEQUENCE [LARGE SCALE GENOMIC DNA]</scope>
    <source>
        <strain evidence="18 19">MT2928</strain>
    </source>
</reference>
<feature type="active site" description="Acyl-ester intermediate" evidence="13">
    <location>
        <position position="60"/>
    </location>
</feature>
<keyword evidence="10" id="KW-0573">Peptidoglycan synthesis</keyword>
<dbReference type="GO" id="GO:0071555">
    <property type="term" value="P:cell wall organization"/>
    <property type="evidence" value="ECO:0007669"/>
    <property type="project" value="UniProtKB-KW"/>
</dbReference>
<accession>A0A7S9LTT4</accession>
<evidence type="ECO:0000256" key="3">
    <source>
        <dbReference type="ARBA" id="ARBA00007164"/>
    </source>
</evidence>
<comment type="catalytic activity">
    <reaction evidence="12">
        <text>Preferential cleavage: (Ac)2-L-Lys-D-Ala-|-D-Ala. Also transpeptidation of peptidyl-alanyl moieties that are N-acyl substituents of D-alanine.</text>
        <dbReference type="EC" id="3.4.16.4"/>
    </reaction>
</comment>
<dbReference type="PANTHER" id="PTHR21581">
    <property type="entry name" value="D-ALANYL-D-ALANINE CARBOXYPEPTIDASE"/>
    <property type="match status" value="1"/>
</dbReference>
<feature type="active site" evidence="13">
    <location>
        <position position="120"/>
    </location>
</feature>
<gene>
    <name evidence="18" type="ORF">I0K15_02275</name>
</gene>
<evidence type="ECO:0000256" key="4">
    <source>
        <dbReference type="ARBA" id="ARBA00012448"/>
    </source>
</evidence>
<proteinExistence type="inferred from homology"/>
<keyword evidence="7 16" id="KW-0732">Signal</keyword>
<keyword evidence="8" id="KW-0378">Hydrolase</keyword>
<evidence type="ECO:0000313" key="19">
    <source>
        <dbReference type="Proteomes" id="UP000594800"/>
    </source>
</evidence>
<dbReference type="Pfam" id="PF00768">
    <property type="entry name" value="Peptidase_S11"/>
    <property type="match status" value="1"/>
</dbReference>
<dbReference type="GO" id="GO:0009002">
    <property type="term" value="F:serine-type D-Ala-D-Ala carboxypeptidase activity"/>
    <property type="evidence" value="ECO:0007669"/>
    <property type="project" value="UniProtKB-EC"/>
</dbReference>
<evidence type="ECO:0000256" key="7">
    <source>
        <dbReference type="ARBA" id="ARBA00022729"/>
    </source>
</evidence>
<keyword evidence="6" id="KW-0645">Protease</keyword>
<feature type="signal peptide" evidence="16">
    <location>
        <begin position="1"/>
        <end position="26"/>
    </location>
</feature>
<dbReference type="EC" id="3.4.16.4" evidence="4"/>
<dbReference type="InterPro" id="IPR001967">
    <property type="entry name" value="Peptidase_S11_N"/>
</dbReference>
<dbReference type="SUPFAM" id="SSF56601">
    <property type="entry name" value="beta-lactamase/transpeptidase-like"/>
    <property type="match status" value="1"/>
</dbReference>
<evidence type="ECO:0000256" key="6">
    <source>
        <dbReference type="ARBA" id="ARBA00022670"/>
    </source>
</evidence>
<protein>
    <recommendedName>
        <fullName evidence="4">serine-type D-Ala-D-Ala carboxypeptidase</fullName>
        <ecNumber evidence="4">3.4.16.4</ecNumber>
    </recommendedName>
</protein>
<evidence type="ECO:0000256" key="8">
    <source>
        <dbReference type="ARBA" id="ARBA00022801"/>
    </source>
</evidence>
<evidence type="ECO:0000256" key="15">
    <source>
        <dbReference type="RuleBase" id="RU004016"/>
    </source>
</evidence>
<dbReference type="InterPro" id="IPR012907">
    <property type="entry name" value="Peptidase_S11_C"/>
</dbReference>
<dbReference type="UniPathway" id="UPA00219"/>
<dbReference type="Pfam" id="PF07943">
    <property type="entry name" value="PBP5_C"/>
    <property type="match status" value="1"/>
</dbReference>
<evidence type="ECO:0000256" key="5">
    <source>
        <dbReference type="ARBA" id="ARBA00022645"/>
    </source>
</evidence>
<evidence type="ECO:0000256" key="14">
    <source>
        <dbReference type="PIRSR" id="PIRSR618044-2"/>
    </source>
</evidence>
<feature type="binding site" evidence="14">
    <location>
        <position position="222"/>
    </location>
    <ligand>
        <name>substrate</name>
    </ligand>
</feature>
<keyword evidence="5 18" id="KW-0121">Carboxypeptidase</keyword>
<organism evidence="18 19">
    <name type="scientific">Pontivivens ytuae</name>
    <dbReference type="NCBI Taxonomy" id="2789856"/>
    <lineage>
        <taxon>Bacteria</taxon>
        <taxon>Pseudomonadati</taxon>
        <taxon>Pseudomonadota</taxon>
        <taxon>Alphaproteobacteria</taxon>
        <taxon>Rhodobacterales</taxon>
        <taxon>Paracoccaceae</taxon>
        <taxon>Pontivivens</taxon>
    </lineage>
</organism>
<dbReference type="SUPFAM" id="SSF69189">
    <property type="entry name" value="Penicillin-binding protein associated domain"/>
    <property type="match status" value="1"/>
</dbReference>
<evidence type="ECO:0000313" key="18">
    <source>
        <dbReference type="EMBL" id="QPH54630.1"/>
    </source>
</evidence>
<comment type="function">
    <text evidence="1">Removes C-terminal D-alanyl residues from sugar-peptide cell wall precursors.</text>
</comment>
<dbReference type="EMBL" id="CP064942">
    <property type="protein sequence ID" value="QPH54630.1"/>
    <property type="molecule type" value="Genomic_DNA"/>
</dbReference>
<evidence type="ECO:0000256" key="9">
    <source>
        <dbReference type="ARBA" id="ARBA00022960"/>
    </source>
</evidence>
<evidence type="ECO:0000256" key="10">
    <source>
        <dbReference type="ARBA" id="ARBA00022984"/>
    </source>
</evidence>
<feature type="active site" description="Proton acceptor" evidence="13">
    <location>
        <position position="63"/>
    </location>
</feature>
<evidence type="ECO:0000259" key="17">
    <source>
        <dbReference type="SMART" id="SM00936"/>
    </source>
</evidence>
<dbReference type="KEGG" id="poz:I0K15_02275"/>
<feature type="chain" id="PRO_5032994277" description="serine-type D-Ala-D-Ala carboxypeptidase" evidence="16">
    <location>
        <begin position="27"/>
        <end position="398"/>
    </location>
</feature>
<name>A0A7S9LTT4_9RHOB</name>
<dbReference type="GO" id="GO:0009252">
    <property type="term" value="P:peptidoglycan biosynthetic process"/>
    <property type="evidence" value="ECO:0007669"/>
    <property type="project" value="UniProtKB-UniPathway"/>
</dbReference>
<evidence type="ECO:0000256" key="12">
    <source>
        <dbReference type="ARBA" id="ARBA00034000"/>
    </source>
</evidence>
<dbReference type="PRINTS" id="PR00725">
    <property type="entry name" value="DADACBPTASE1"/>
</dbReference>
<dbReference type="GO" id="GO:0008360">
    <property type="term" value="P:regulation of cell shape"/>
    <property type="evidence" value="ECO:0007669"/>
    <property type="project" value="UniProtKB-KW"/>
</dbReference>
<dbReference type="Gene3D" id="2.60.410.10">
    <property type="entry name" value="D-Ala-D-Ala carboxypeptidase, C-terminal domain"/>
    <property type="match status" value="1"/>
</dbReference>
<dbReference type="Gene3D" id="3.40.710.10">
    <property type="entry name" value="DD-peptidase/beta-lactamase superfamily"/>
    <property type="match status" value="1"/>
</dbReference>
<comment type="pathway">
    <text evidence="2">Cell wall biogenesis; peptidoglycan biosynthesis.</text>
</comment>
<keyword evidence="9" id="KW-0133">Cell shape</keyword>
<evidence type="ECO:0000256" key="2">
    <source>
        <dbReference type="ARBA" id="ARBA00004752"/>
    </source>
</evidence>
<dbReference type="Proteomes" id="UP000594800">
    <property type="component" value="Chromosome"/>
</dbReference>
<evidence type="ECO:0000256" key="11">
    <source>
        <dbReference type="ARBA" id="ARBA00023316"/>
    </source>
</evidence>
<comment type="similarity">
    <text evidence="3 15">Belongs to the peptidase S11 family.</text>
</comment>
<evidence type="ECO:0000256" key="16">
    <source>
        <dbReference type="SAM" id="SignalP"/>
    </source>
</evidence>
<dbReference type="SMART" id="SM00936">
    <property type="entry name" value="PBP5_C"/>
    <property type="match status" value="1"/>
</dbReference>
<evidence type="ECO:0000256" key="1">
    <source>
        <dbReference type="ARBA" id="ARBA00003217"/>
    </source>
</evidence>
<sequence length="398" mass="42868">MPRSVRPVFFRPLLALALIVPLTVGAQTLDTAASSALVVDYETGAVLLEKNADEPIPPASMSKLMTLNMLFEAIQEGRVSLEDTFPVSENAHGYGGSTMFLETRHNPTVEDLIRGIVVLSGNDACIVVAEQLAGSERAFADRMTARARELGMNDSTFINSTGWPHPEHRMSARDLVTVGRRMIDEFGEFYHYWAETEFTWNDITQRNRNPLLYSDVGGDGLKTGHTEEAGYGLVGSAVRDGRRVLFMVTGLDSISARTTESERIVSWAFREFENVTFFEEGDVVAEADVWLGEQASVPLVAGDSIVATLPIGQAANATARVIYDGPIPAPVRAGDHVADLVLDTGTVGEITIPLVAGIEVLEGGAMTRVLSSGRLLAERALEQIAGGGEETAAETATE</sequence>
<dbReference type="InterPro" id="IPR018044">
    <property type="entry name" value="Peptidase_S11"/>
</dbReference>
<dbReference type="InterPro" id="IPR037167">
    <property type="entry name" value="Peptidase_S11_C_sf"/>
</dbReference>
<feature type="domain" description="Peptidase S11 D-Ala-D-Ala carboxypeptidase A C-terminal" evidence="17">
    <location>
        <begin position="272"/>
        <end position="362"/>
    </location>
</feature>